<gene>
    <name evidence="10" type="ORF">QWZ16_20415</name>
</gene>
<keyword evidence="3 6" id="KW-0597">Phosphoprotein</keyword>
<evidence type="ECO:0000256" key="5">
    <source>
        <dbReference type="ARBA" id="ARBA00023012"/>
    </source>
</evidence>
<accession>A0ABT8C022</accession>
<keyword evidence="10" id="KW-0547">Nucleotide-binding</keyword>
<keyword evidence="10" id="KW-0067">ATP-binding</keyword>
<keyword evidence="7" id="KW-0812">Transmembrane</keyword>
<dbReference type="RefSeq" id="WP_170882619.1">
    <property type="nucleotide sequence ID" value="NZ_JABEYA020000004.1"/>
</dbReference>
<dbReference type="Pfam" id="PF17149">
    <property type="entry name" value="CHASE5"/>
    <property type="match status" value="1"/>
</dbReference>
<name>A0ABT8C022_9VIBR</name>
<feature type="transmembrane region" description="Helical" evidence="7">
    <location>
        <begin position="17"/>
        <end position="38"/>
    </location>
</feature>
<comment type="catalytic activity">
    <reaction evidence="1">
        <text>ATP + protein L-histidine = ADP + protein N-phospho-L-histidine.</text>
        <dbReference type="EC" id="2.7.13.3"/>
    </reaction>
</comment>
<evidence type="ECO:0000256" key="1">
    <source>
        <dbReference type="ARBA" id="ARBA00000085"/>
    </source>
</evidence>
<dbReference type="PANTHER" id="PTHR45339">
    <property type="entry name" value="HYBRID SIGNAL TRANSDUCTION HISTIDINE KINASE J"/>
    <property type="match status" value="1"/>
</dbReference>
<dbReference type="SUPFAM" id="SSF47384">
    <property type="entry name" value="Homodimeric domain of signal transducing histidine kinase"/>
    <property type="match status" value="1"/>
</dbReference>
<dbReference type="GO" id="GO:0005524">
    <property type="term" value="F:ATP binding"/>
    <property type="evidence" value="ECO:0007669"/>
    <property type="project" value="UniProtKB-KW"/>
</dbReference>
<dbReference type="InterPro" id="IPR004358">
    <property type="entry name" value="Sig_transdc_His_kin-like_C"/>
</dbReference>
<dbReference type="Gene3D" id="3.30.565.10">
    <property type="entry name" value="Histidine kinase-like ATPase, C-terminal domain"/>
    <property type="match status" value="1"/>
</dbReference>
<dbReference type="SMART" id="SM00388">
    <property type="entry name" value="HisKA"/>
    <property type="match status" value="1"/>
</dbReference>
<evidence type="ECO:0000259" key="9">
    <source>
        <dbReference type="PROSITE" id="PS50110"/>
    </source>
</evidence>
<keyword evidence="5" id="KW-0902">Two-component regulatory system</keyword>
<dbReference type="InterPro" id="IPR003661">
    <property type="entry name" value="HisK_dim/P_dom"/>
</dbReference>
<sequence length="626" mass="70723">MRSADKDKPYLSINKQLVTAVVILSVILALAGTIYNLYQNFKQDLTNLDVVLNNIKHSQLPSLTASLWVEDRGLLNAQVEGLMTLPGVDFVSIKDQDTAIIERGQRLASDHITQVWPMEYAVGDKTYLLGHLTVQSDLTPVYSDLWQTFLHLLLAENVRTVVFVTTMLFLVWHLLIKPVVLMAEMVTDFEDKDKLGRITLPRRWFQDEISCLADKFNQSNEHIEQHYFDLSDAKDQAEMANRRKSEFLANMSHEIRTPMNGIIGVSSLMEDLDLNETQMNHLRMIQQSSEDMLVIINDILDISKIEAGRVELEMIPFDFQSLVSELEQLYQITANRKQLKMLVECDEMVPNQLVGDPIHLKQIFNNLLSNAFKFTHFGAVKLQITYEPQVLTVEVSDTGIGIREESVSMIFEKFHQVDGSTTREYGGTGLGLAITKNLVELMGGHISVSSQEGMGSRFRFSIPCQPANVPKEPTVTWQPMVVQPMVVDAPLTHSSDGTQILVVEDNQVNQTVMIQLLKKLKLQCDVAENGKVALELFSQHHYDVILMDCHMPVMDGFIATQRIRKLSDWGQRVPIIAVTANVLEEDKQRCFAAGMTDFIAKPLKSNALKNMLGRYIDLAVEQAQSS</sequence>
<dbReference type="Pfam" id="PF00072">
    <property type="entry name" value="Response_reg"/>
    <property type="match status" value="1"/>
</dbReference>
<evidence type="ECO:0000256" key="2">
    <source>
        <dbReference type="ARBA" id="ARBA00012438"/>
    </source>
</evidence>
<keyword evidence="11" id="KW-1185">Reference proteome</keyword>
<dbReference type="PRINTS" id="PR00344">
    <property type="entry name" value="BCTRLSENSOR"/>
</dbReference>
<keyword evidence="7" id="KW-1133">Transmembrane helix</keyword>
<dbReference type="Pfam" id="PF00512">
    <property type="entry name" value="HisKA"/>
    <property type="match status" value="1"/>
</dbReference>
<evidence type="ECO:0000256" key="7">
    <source>
        <dbReference type="SAM" id="Phobius"/>
    </source>
</evidence>
<dbReference type="InterPro" id="IPR033414">
    <property type="entry name" value="Sensor_dom"/>
</dbReference>
<dbReference type="InterPro" id="IPR011006">
    <property type="entry name" value="CheY-like_superfamily"/>
</dbReference>
<dbReference type="SUPFAM" id="SSF52172">
    <property type="entry name" value="CheY-like"/>
    <property type="match status" value="1"/>
</dbReference>
<dbReference type="InterPro" id="IPR005467">
    <property type="entry name" value="His_kinase_dom"/>
</dbReference>
<comment type="caution">
    <text evidence="10">The sequence shown here is derived from an EMBL/GenBank/DDBJ whole genome shotgun (WGS) entry which is preliminary data.</text>
</comment>
<proteinExistence type="predicted"/>
<dbReference type="CDD" id="cd16922">
    <property type="entry name" value="HATPase_EvgS-ArcB-TorS-like"/>
    <property type="match status" value="1"/>
</dbReference>
<evidence type="ECO:0000313" key="11">
    <source>
        <dbReference type="Proteomes" id="UP001238540"/>
    </source>
</evidence>
<dbReference type="CDD" id="cd00082">
    <property type="entry name" value="HisKA"/>
    <property type="match status" value="1"/>
</dbReference>
<dbReference type="SUPFAM" id="SSF55874">
    <property type="entry name" value="ATPase domain of HSP90 chaperone/DNA topoisomerase II/histidine kinase"/>
    <property type="match status" value="1"/>
</dbReference>
<dbReference type="EMBL" id="JAUFQC010000027">
    <property type="protein sequence ID" value="MDN3611959.1"/>
    <property type="molecule type" value="Genomic_DNA"/>
</dbReference>
<dbReference type="PANTHER" id="PTHR45339:SF1">
    <property type="entry name" value="HYBRID SIGNAL TRANSDUCTION HISTIDINE KINASE J"/>
    <property type="match status" value="1"/>
</dbReference>
<dbReference type="Gene3D" id="1.10.287.130">
    <property type="match status" value="1"/>
</dbReference>
<feature type="domain" description="Histidine kinase" evidence="8">
    <location>
        <begin position="250"/>
        <end position="466"/>
    </location>
</feature>
<evidence type="ECO:0000313" key="10">
    <source>
        <dbReference type="EMBL" id="MDN3611959.1"/>
    </source>
</evidence>
<feature type="domain" description="Response regulatory" evidence="9">
    <location>
        <begin position="499"/>
        <end position="616"/>
    </location>
</feature>
<feature type="modified residue" description="4-aspartylphosphate" evidence="6">
    <location>
        <position position="548"/>
    </location>
</feature>
<dbReference type="InterPro" id="IPR036890">
    <property type="entry name" value="HATPase_C_sf"/>
</dbReference>
<dbReference type="CDD" id="cd17546">
    <property type="entry name" value="REC_hyHK_CKI1_RcsC-like"/>
    <property type="match status" value="1"/>
</dbReference>
<reference evidence="11" key="1">
    <citation type="journal article" date="2019" name="Int. J. Syst. Evol. Microbiol.">
        <title>The Global Catalogue of Microorganisms (GCM) 10K type strain sequencing project: providing services to taxonomists for standard genome sequencing and annotation.</title>
        <authorList>
            <consortium name="The Broad Institute Genomics Platform"/>
            <consortium name="The Broad Institute Genome Sequencing Center for Infectious Disease"/>
            <person name="Wu L."/>
            <person name="Ma J."/>
        </authorList>
    </citation>
    <scope>NUCLEOTIDE SEQUENCE [LARGE SCALE GENOMIC DNA]</scope>
    <source>
        <strain evidence="11">CECT 7398</strain>
    </source>
</reference>
<dbReference type="PROSITE" id="PS50109">
    <property type="entry name" value="HIS_KIN"/>
    <property type="match status" value="1"/>
</dbReference>
<dbReference type="Proteomes" id="UP001238540">
    <property type="component" value="Unassembled WGS sequence"/>
</dbReference>
<organism evidence="10 11">
    <name type="scientific">Vibrio ostreicida</name>
    <dbReference type="NCBI Taxonomy" id="526588"/>
    <lineage>
        <taxon>Bacteria</taxon>
        <taxon>Pseudomonadati</taxon>
        <taxon>Pseudomonadota</taxon>
        <taxon>Gammaproteobacteria</taxon>
        <taxon>Vibrionales</taxon>
        <taxon>Vibrionaceae</taxon>
        <taxon>Vibrio</taxon>
    </lineage>
</organism>
<dbReference type="InterPro" id="IPR001789">
    <property type="entry name" value="Sig_transdc_resp-reg_receiver"/>
</dbReference>
<evidence type="ECO:0000256" key="6">
    <source>
        <dbReference type="PROSITE-ProRule" id="PRU00169"/>
    </source>
</evidence>
<dbReference type="EC" id="2.7.13.3" evidence="2"/>
<evidence type="ECO:0000256" key="4">
    <source>
        <dbReference type="ARBA" id="ARBA00022801"/>
    </source>
</evidence>
<dbReference type="SMART" id="SM00387">
    <property type="entry name" value="HATPase_c"/>
    <property type="match status" value="1"/>
</dbReference>
<dbReference type="PROSITE" id="PS50110">
    <property type="entry name" value="RESPONSE_REGULATORY"/>
    <property type="match status" value="1"/>
</dbReference>
<evidence type="ECO:0000259" key="8">
    <source>
        <dbReference type="PROSITE" id="PS50109"/>
    </source>
</evidence>
<keyword evidence="4" id="KW-0378">Hydrolase</keyword>
<keyword evidence="7" id="KW-0472">Membrane</keyword>
<protein>
    <recommendedName>
        <fullName evidence="2">histidine kinase</fullName>
        <ecNumber evidence="2">2.7.13.3</ecNumber>
    </recommendedName>
</protein>
<dbReference type="InterPro" id="IPR003594">
    <property type="entry name" value="HATPase_dom"/>
</dbReference>
<dbReference type="SMART" id="SM00448">
    <property type="entry name" value="REC"/>
    <property type="match status" value="1"/>
</dbReference>
<dbReference type="InterPro" id="IPR036097">
    <property type="entry name" value="HisK_dim/P_sf"/>
</dbReference>
<evidence type="ECO:0000256" key="3">
    <source>
        <dbReference type="ARBA" id="ARBA00022553"/>
    </source>
</evidence>
<dbReference type="Gene3D" id="3.40.50.2300">
    <property type="match status" value="1"/>
</dbReference>
<dbReference type="Pfam" id="PF02518">
    <property type="entry name" value="HATPase_c"/>
    <property type="match status" value="1"/>
</dbReference>